<evidence type="ECO:0000256" key="1">
    <source>
        <dbReference type="ARBA" id="ARBA00001954"/>
    </source>
</evidence>
<evidence type="ECO:0000313" key="4">
    <source>
        <dbReference type="EMBL" id="MBC8757080.1"/>
    </source>
</evidence>
<organism evidence="4 5">
    <name type="scientific">Kordia aestuariivivens</name>
    <dbReference type="NCBI Taxonomy" id="2759037"/>
    <lineage>
        <taxon>Bacteria</taxon>
        <taxon>Pseudomonadati</taxon>
        <taxon>Bacteroidota</taxon>
        <taxon>Flavobacteriia</taxon>
        <taxon>Flavobacteriales</taxon>
        <taxon>Flavobacteriaceae</taxon>
        <taxon>Kordia</taxon>
    </lineage>
</organism>
<comment type="cofactor">
    <cofactor evidence="1">
        <name>Fe(2+)</name>
        <dbReference type="ChEBI" id="CHEBI:29033"/>
    </cofactor>
</comment>
<evidence type="ECO:0000313" key="5">
    <source>
        <dbReference type="Proteomes" id="UP000619238"/>
    </source>
</evidence>
<sequence length="323" mass="36789">MKTLTSHQDIIVEEDKYPMTITFKDGSMDKFLAYYEENKEVIEDRLMHVGAIHVVGINIDNVDKFGSLMEELCPKAPAFLDGNSSRGKYSSNVYNASEYDEASIVRLHTEFSYSNIYPKKIFFCCQNPATTGGQTTVGDCKRALDLIKPEVVEAFDTKQITYIRNLHSGAGLGPSWQEAFETEDKSFMEAYCKENGIEVDWRKDGIVRLTQHRPAIRKHPITGERLWFNQVDQFFPAAMYEEEIYETLLLMNGGEEDALPMFSRFADGTEIKKEYIENIIEVLDELTIPVPWQKGDLLMVDNMTALHGRLPFTGDRSILASMG</sequence>
<accession>A0ABR7QES9</accession>
<comment type="caution">
    <text evidence="4">The sequence shown here is derived from an EMBL/GenBank/DDBJ whole genome shotgun (WGS) entry which is preliminary data.</text>
</comment>
<dbReference type="SUPFAM" id="SSF51197">
    <property type="entry name" value="Clavaminate synthase-like"/>
    <property type="match status" value="1"/>
</dbReference>
<dbReference type="PANTHER" id="PTHR10696">
    <property type="entry name" value="GAMMA-BUTYROBETAINE HYDROXYLASE-RELATED"/>
    <property type="match status" value="1"/>
</dbReference>
<dbReference type="Pfam" id="PF02668">
    <property type="entry name" value="TauD"/>
    <property type="match status" value="1"/>
</dbReference>
<evidence type="ECO:0000259" key="3">
    <source>
        <dbReference type="Pfam" id="PF02668"/>
    </source>
</evidence>
<proteinExistence type="predicted"/>
<dbReference type="EMBL" id="JACGWS010000016">
    <property type="protein sequence ID" value="MBC8757080.1"/>
    <property type="molecule type" value="Genomic_DNA"/>
</dbReference>
<dbReference type="PANTHER" id="PTHR10696:SF21">
    <property type="entry name" value="TAUD_TFDA-LIKE DOMAIN-CONTAINING PROTEIN"/>
    <property type="match status" value="1"/>
</dbReference>
<dbReference type="Gene3D" id="3.60.130.10">
    <property type="entry name" value="Clavaminate synthase-like"/>
    <property type="match status" value="1"/>
</dbReference>
<dbReference type="InterPro" id="IPR050411">
    <property type="entry name" value="AlphaKG_dependent_hydroxylases"/>
</dbReference>
<protein>
    <submittedName>
        <fullName evidence="4">TauD/TfdA family dioxygenase</fullName>
    </submittedName>
</protein>
<keyword evidence="5" id="KW-1185">Reference proteome</keyword>
<dbReference type="InterPro" id="IPR042098">
    <property type="entry name" value="TauD-like_sf"/>
</dbReference>
<feature type="domain" description="TauD/TfdA-like" evidence="3">
    <location>
        <begin position="28"/>
        <end position="318"/>
    </location>
</feature>
<evidence type="ECO:0000256" key="2">
    <source>
        <dbReference type="ARBA" id="ARBA00023002"/>
    </source>
</evidence>
<reference evidence="4 5" key="1">
    <citation type="submission" date="2020-07" db="EMBL/GenBank/DDBJ databases">
        <title>Description of Kordia aestuariivivens sp. nov., isolated from a tidal flat.</title>
        <authorList>
            <person name="Park S."/>
            <person name="Yoon J.-H."/>
        </authorList>
    </citation>
    <scope>NUCLEOTIDE SEQUENCE [LARGE SCALE GENOMIC DNA]</scope>
    <source>
        <strain evidence="4 5">YSTF-M3</strain>
    </source>
</reference>
<dbReference type="RefSeq" id="WP_187564125.1">
    <property type="nucleotide sequence ID" value="NZ_JACGWS010000016.1"/>
</dbReference>
<keyword evidence="4" id="KW-0223">Dioxygenase</keyword>
<gene>
    <name evidence="4" type="ORF">H2O64_20575</name>
</gene>
<name>A0ABR7QES9_9FLAO</name>
<dbReference type="GO" id="GO:0051213">
    <property type="term" value="F:dioxygenase activity"/>
    <property type="evidence" value="ECO:0007669"/>
    <property type="project" value="UniProtKB-KW"/>
</dbReference>
<dbReference type="Proteomes" id="UP000619238">
    <property type="component" value="Unassembled WGS sequence"/>
</dbReference>
<keyword evidence="2" id="KW-0560">Oxidoreductase</keyword>
<dbReference type="InterPro" id="IPR003819">
    <property type="entry name" value="TauD/TfdA-like"/>
</dbReference>